<feature type="transmembrane region" description="Helical" evidence="3">
    <location>
        <begin position="482"/>
        <end position="504"/>
    </location>
</feature>
<proteinExistence type="predicted"/>
<comment type="caution">
    <text evidence="4">The sequence shown here is derived from an EMBL/GenBank/DDBJ whole genome shotgun (WGS) entry which is preliminary data.</text>
</comment>
<keyword evidence="3" id="KW-0812">Transmembrane</keyword>
<sequence>MQPFWEGSEALDKYQKHMENICKTMKGDGHCDAMLLQLRHSTSELEYYNRMLLGKQTEHDRQKRGLINGVGYLANSLFGVLDDHFAEKYERDITLVRQNEYHLASLFKNQTSIIEAEYNMMKRMEEVMRKQHKIINKQISALDCNINKVKTELEKLYNINQFLAMSVIANNLLLNLKGIQNMMTDAITDIYHGRFDVHLISPTQLRNELNTISGQIPKDLTLPISNIQSDFQKIYQFLQVKTKMTNKYLIFEIRLPLVSRDNYNLYRVIPIPHKRTNNFVNIKPIADYIAINLEKDIYIPMTSIDLQECIMYDFSAHLCHLKHPIYQRNSDEDLCLKNNYTNQCQINIAGCSNMFIQLNKANNYLFTTCDKCNVRIFCGDQITVERLKDAGVIALEPGCSIKSEELSIYTHKIFTSELKTGPEIYTPEIAAINQIIKLSIPETGELKKDADSFQANLTTLNENIKHLKSQNVIAENITFHDIHHYVAIYILVGVAVIAAICLACKRLRLRRNTAITSSISLDNITTEGLSSAPVAALAAPRAQRAAAVPAPRTQPVAASTERASSPAVPNAFNTQDRATSPILRTLILKRDKE</sequence>
<reference evidence="4 5" key="1">
    <citation type="submission" date="2023-11" db="EMBL/GenBank/DDBJ databases">
        <authorList>
            <person name="Hedman E."/>
            <person name="Englund M."/>
            <person name="Stromberg M."/>
            <person name="Nyberg Akerstrom W."/>
            <person name="Nylinder S."/>
            <person name="Jareborg N."/>
            <person name="Kallberg Y."/>
            <person name="Kronander E."/>
        </authorList>
    </citation>
    <scope>NUCLEOTIDE SEQUENCE [LARGE SCALE GENOMIC DNA]</scope>
</reference>
<evidence type="ECO:0000256" key="1">
    <source>
        <dbReference type="SAM" id="Coils"/>
    </source>
</evidence>
<keyword evidence="3" id="KW-0472">Membrane</keyword>
<name>A0AAV1K858_9NEOP</name>
<evidence type="ECO:0000256" key="3">
    <source>
        <dbReference type="SAM" id="Phobius"/>
    </source>
</evidence>
<evidence type="ECO:0000313" key="4">
    <source>
        <dbReference type="EMBL" id="CAK1577906.1"/>
    </source>
</evidence>
<feature type="region of interest" description="Disordered" evidence="2">
    <location>
        <begin position="547"/>
        <end position="574"/>
    </location>
</feature>
<keyword evidence="3" id="KW-1133">Transmembrane helix</keyword>
<protein>
    <recommendedName>
        <fullName evidence="6">Envelope fusion protein</fullName>
    </recommendedName>
</protein>
<keyword evidence="5" id="KW-1185">Reference proteome</keyword>
<dbReference type="AlphaFoldDB" id="A0AAV1K858"/>
<accession>A0AAV1K858</accession>
<dbReference type="Pfam" id="PF12259">
    <property type="entry name" value="Baculo_F"/>
    <property type="match status" value="1"/>
</dbReference>
<dbReference type="EMBL" id="CAVLGL010000001">
    <property type="protein sequence ID" value="CAK1577906.1"/>
    <property type="molecule type" value="Genomic_DNA"/>
</dbReference>
<evidence type="ECO:0000256" key="2">
    <source>
        <dbReference type="SAM" id="MobiDB-lite"/>
    </source>
</evidence>
<feature type="coiled-coil region" evidence="1">
    <location>
        <begin position="450"/>
        <end position="477"/>
    </location>
</feature>
<feature type="compositionally biased region" description="Low complexity" evidence="2">
    <location>
        <begin position="547"/>
        <end position="558"/>
    </location>
</feature>
<dbReference type="Proteomes" id="UP001314205">
    <property type="component" value="Unassembled WGS sequence"/>
</dbReference>
<dbReference type="InterPro" id="IPR022048">
    <property type="entry name" value="Envelope_fusion-like"/>
</dbReference>
<keyword evidence="1" id="KW-0175">Coiled coil</keyword>
<gene>
    <name evidence="4" type="ORF">PARMNEM_LOCUS68</name>
</gene>
<organism evidence="4 5">
    <name type="scientific">Parnassius mnemosyne</name>
    <name type="common">clouded apollo</name>
    <dbReference type="NCBI Taxonomy" id="213953"/>
    <lineage>
        <taxon>Eukaryota</taxon>
        <taxon>Metazoa</taxon>
        <taxon>Ecdysozoa</taxon>
        <taxon>Arthropoda</taxon>
        <taxon>Hexapoda</taxon>
        <taxon>Insecta</taxon>
        <taxon>Pterygota</taxon>
        <taxon>Neoptera</taxon>
        <taxon>Endopterygota</taxon>
        <taxon>Lepidoptera</taxon>
        <taxon>Glossata</taxon>
        <taxon>Ditrysia</taxon>
        <taxon>Papilionoidea</taxon>
        <taxon>Papilionidae</taxon>
        <taxon>Parnassiinae</taxon>
        <taxon>Parnassini</taxon>
        <taxon>Parnassius</taxon>
        <taxon>Driopa</taxon>
    </lineage>
</organism>
<evidence type="ECO:0008006" key="6">
    <source>
        <dbReference type="Google" id="ProtNLM"/>
    </source>
</evidence>
<evidence type="ECO:0000313" key="5">
    <source>
        <dbReference type="Proteomes" id="UP001314205"/>
    </source>
</evidence>